<reference evidence="11" key="1">
    <citation type="submission" date="2014-07" db="EMBL/GenBank/DDBJ databases">
        <authorList>
            <person name="Martin A.A"/>
            <person name="De Silva N."/>
        </authorList>
    </citation>
    <scope>NUCLEOTIDE SEQUENCE</scope>
</reference>
<evidence type="ECO:0000256" key="9">
    <source>
        <dbReference type="SAM" id="Phobius"/>
    </source>
</evidence>
<evidence type="ECO:0000256" key="4">
    <source>
        <dbReference type="ARBA" id="ARBA00022723"/>
    </source>
</evidence>
<evidence type="ECO:0000256" key="5">
    <source>
        <dbReference type="ARBA" id="ARBA00022737"/>
    </source>
</evidence>
<sequence length="738" mass="85945">MSESDYSYTSDDDNYYYGNNDFDLELDVVEEVNDEDFKDQSKAIDAETITKDDVVEIIESIVESVKCRISGLFTTDQIRHLLFKTKFNDEEVVKKLKDSPENFLVDHKLLPLEEDVRKCKRIKKSDAAFDSVSNNMECLICCSQFDLKEHKKLKSNCKHSFCKICWFNHIKSQVDMNNAANITCMATDCDIVCLPTLVTQITDDNNKASFDLYNNYMKTLCNEYIEVHPKMIKCPGTDCLSVIFAENASYKEVKCSKCSKKVCFSCSFQFHAPANCANMIKWKRKCEDDSETSNYIRAHTKECPKCHTTIEKNGGCNHMTCKFCNNEFCYVCLGQWKEHGTSYYNCSKYNDDMRAKTEKNISKAASELKKYLHYFGRWDNHLKSLKLEEELREKIKERINEKINKNEGTWIDWQYLYEAAEVLTKCRFTLMHCYPEAYYFTEDSPEKELFEYQLNMFEKAVEDLSWYVERSEQDNRSHLSLCMAIAERNRKAVINEYYKKFNYTMESYENISYSLTHLIELFTENILWSLFLTSTAIHAVLLISSPIQAVFKWFRRQSSDSDTCIPYIAGIIGSSLWLRYAMFISDFKMVLLQSYAVLMQSFFIISLLVFRSKKKKLLRSVFVVYSTILFYNYYASIIPYDDGKILTGRLASTAQIAGSLVCPYLIYQAITTKVIDFVPMAPVAFTWVMEAHAIVYSIGIDDFYMLLANTIFFCMDGSLLCMFFIFPTEKSPQKTVMN</sequence>
<dbReference type="InterPro" id="IPR013083">
    <property type="entry name" value="Znf_RING/FYVE/PHD"/>
</dbReference>
<feature type="transmembrane region" description="Helical" evidence="9">
    <location>
        <begin position="590"/>
        <end position="610"/>
    </location>
</feature>
<dbReference type="STRING" id="75913.A0A0K0FKA6"/>
<dbReference type="WBParaSite" id="SVE_0947000.1">
    <property type="protein sequence ID" value="SVE_0947000.1"/>
    <property type="gene ID" value="SVE_0947000"/>
</dbReference>
<organism evidence="11 12">
    <name type="scientific">Strongyloides venezuelensis</name>
    <name type="common">Threadworm</name>
    <dbReference type="NCBI Taxonomy" id="75913"/>
    <lineage>
        <taxon>Eukaryota</taxon>
        <taxon>Metazoa</taxon>
        <taxon>Ecdysozoa</taxon>
        <taxon>Nematoda</taxon>
        <taxon>Chromadorea</taxon>
        <taxon>Rhabditida</taxon>
        <taxon>Tylenchina</taxon>
        <taxon>Panagrolaimomorpha</taxon>
        <taxon>Strongyloidoidea</taxon>
        <taxon>Strongyloididae</taxon>
        <taxon>Strongyloides</taxon>
    </lineage>
</organism>
<dbReference type="InterPro" id="IPR002867">
    <property type="entry name" value="IBR_dom"/>
</dbReference>
<keyword evidence="8" id="KW-0862">Zinc</keyword>
<keyword evidence="4" id="KW-0479">Metal-binding</keyword>
<keyword evidence="9" id="KW-0472">Membrane</keyword>
<dbReference type="Pfam" id="PF22191">
    <property type="entry name" value="IBR_1"/>
    <property type="match status" value="1"/>
</dbReference>
<dbReference type="GO" id="GO:0061630">
    <property type="term" value="F:ubiquitin protein ligase activity"/>
    <property type="evidence" value="ECO:0007669"/>
    <property type="project" value="UniProtKB-EC"/>
</dbReference>
<feature type="transmembrane region" description="Helical" evidence="9">
    <location>
        <begin position="674"/>
        <end position="698"/>
    </location>
</feature>
<dbReference type="InterPro" id="IPR044066">
    <property type="entry name" value="TRIAD_supradom"/>
</dbReference>
<evidence type="ECO:0000256" key="7">
    <source>
        <dbReference type="ARBA" id="ARBA00022786"/>
    </source>
</evidence>
<dbReference type="Pfam" id="PF19422">
    <property type="entry name" value="Ariadne"/>
    <property type="match status" value="1"/>
</dbReference>
<dbReference type="GO" id="GO:0016020">
    <property type="term" value="C:membrane"/>
    <property type="evidence" value="ECO:0007669"/>
    <property type="project" value="InterPro"/>
</dbReference>
<keyword evidence="7" id="KW-0833">Ubl conjugation pathway</keyword>
<evidence type="ECO:0000256" key="6">
    <source>
        <dbReference type="ARBA" id="ARBA00022771"/>
    </source>
</evidence>
<keyword evidence="9" id="KW-0812">Transmembrane</keyword>
<dbReference type="InterPro" id="IPR004316">
    <property type="entry name" value="SWEET_rpt"/>
</dbReference>
<dbReference type="Gene3D" id="3.30.40.10">
    <property type="entry name" value="Zinc/RING finger domain, C3HC4 (zinc finger)"/>
    <property type="match status" value="1"/>
</dbReference>
<feature type="transmembrane region" description="Helical" evidence="9">
    <location>
        <begin position="646"/>
        <end position="667"/>
    </location>
</feature>
<evidence type="ECO:0000256" key="8">
    <source>
        <dbReference type="ARBA" id="ARBA00022833"/>
    </source>
</evidence>
<dbReference type="Pfam" id="PF03083">
    <property type="entry name" value="MtN3_slv"/>
    <property type="match status" value="1"/>
</dbReference>
<dbReference type="Gene3D" id="1.20.120.1750">
    <property type="match status" value="1"/>
</dbReference>
<dbReference type="AlphaFoldDB" id="A0A0K0FKA6"/>
<accession>A0A0K0FKA6</accession>
<feature type="transmembrane region" description="Helical" evidence="9">
    <location>
        <begin position="564"/>
        <end position="584"/>
    </location>
</feature>
<evidence type="ECO:0000313" key="12">
    <source>
        <dbReference type="WBParaSite" id="SVE_0947000.1"/>
    </source>
</evidence>
<keyword evidence="11" id="KW-1185">Reference proteome</keyword>
<keyword evidence="9" id="KW-1133">Transmembrane helix</keyword>
<dbReference type="InterPro" id="IPR045840">
    <property type="entry name" value="Ariadne"/>
</dbReference>
<keyword evidence="6" id="KW-0863">Zinc-finger</keyword>
<reference evidence="12" key="2">
    <citation type="submission" date="2015-08" db="UniProtKB">
        <authorList>
            <consortium name="WormBaseParasite"/>
        </authorList>
    </citation>
    <scope>IDENTIFICATION</scope>
</reference>
<dbReference type="Proteomes" id="UP000035680">
    <property type="component" value="Unassembled WGS sequence"/>
</dbReference>
<keyword evidence="5" id="KW-0677">Repeat</keyword>
<feature type="transmembrane region" description="Helical" evidence="9">
    <location>
        <begin position="617"/>
        <end position="634"/>
    </location>
</feature>
<feature type="transmembrane region" description="Helical" evidence="9">
    <location>
        <begin position="526"/>
        <end position="543"/>
    </location>
</feature>
<dbReference type="InterPro" id="IPR031127">
    <property type="entry name" value="E3_UB_ligase_RBR"/>
</dbReference>
<dbReference type="CDD" id="cd20360">
    <property type="entry name" value="Rcat_RBR_TRIAD1"/>
    <property type="match status" value="1"/>
</dbReference>
<dbReference type="PANTHER" id="PTHR11685">
    <property type="entry name" value="RBR FAMILY RING FINGER AND IBR DOMAIN-CONTAINING"/>
    <property type="match status" value="1"/>
</dbReference>
<protein>
    <recommendedName>
        <fullName evidence="2">RBR-type E3 ubiquitin transferase</fullName>
        <ecNumber evidence="2">2.3.2.31</ecNumber>
    </recommendedName>
</protein>
<comment type="catalytic activity">
    <reaction evidence="1">
        <text>[E2 ubiquitin-conjugating enzyme]-S-ubiquitinyl-L-cysteine + [acceptor protein]-L-lysine = [E2 ubiquitin-conjugating enzyme]-L-cysteine + [acceptor protein]-N(6)-ubiquitinyl-L-lysine.</text>
        <dbReference type="EC" id="2.3.2.31"/>
    </reaction>
</comment>
<dbReference type="Pfam" id="PF01485">
    <property type="entry name" value="IBR"/>
    <property type="match status" value="1"/>
</dbReference>
<dbReference type="SMART" id="SM00647">
    <property type="entry name" value="IBR"/>
    <property type="match status" value="2"/>
</dbReference>
<name>A0A0K0FKA6_STRVS</name>
<dbReference type="PROSITE" id="PS51873">
    <property type="entry name" value="TRIAD"/>
    <property type="match status" value="1"/>
</dbReference>
<evidence type="ECO:0000259" key="10">
    <source>
        <dbReference type="PROSITE" id="PS51873"/>
    </source>
</evidence>
<dbReference type="GO" id="GO:0016567">
    <property type="term" value="P:protein ubiquitination"/>
    <property type="evidence" value="ECO:0007669"/>
    <property type="project" value="InterPro"/>
</dbReference>
<keyword evidence="3" id="KW-0808">Transferase</keyword>
<evidence type="ECO:0000256" key="1">
    <source>
        <dbReference type="ARBA" id="ARBA00001798"/>
    </source>
</evidence>
<feature type="domain" description="RING-type" evidence="10">
    <location>
        <begin position="134"/>
        <end position="350"/>
    </location>
</feature>
<dbReference type="Gene3D" id="1.20.1280.290">
    <property type="match status" value="2"/>
</dbReference>
<feature type="transmembrane region" description="Helical" evidence="9">
    <location>
        <begin position="704"/>
        <end position="726"/>
    </location>
</feature>
<evidence type="ECO:0000256" key="2">
    <source>
        <dbReference type="ARBA" id="ARBA00012251"/>
    </source>
</evidence>
<dbReference type="SUPFAM" id="SSF57850">
    <property type="entry name" value="RING/U-box"/>
    <property type="match status" value="3"/>
</dbReference>
<dbReference type="EC" id="2.3.2.31" evidence="2"/>
<dbReference type="InterPro" id="IPR047556">
    <property type="entry name" value="Rcat_RBR_TRIAD1"/>
</dbReference>
<dbReference type="FunFam" id="1.20.120.1750:FF:000002">
    <property type="entry name" value="RBR-type E3 ubiquitin transferase"/>
    <property type="match status" value="1"/>
</dbReference>
<evidence type="ECO:0000313" key="11">
    <source>
        <dbReference type="Proteomes" id="UP000035680"/>
    </source>
</evidence>
<evidence type="ECO:0000256" key="3">
    <source>
        <dbReference type="ARBA" id="ARBA00022679"/>
    </source>
</evidence>
<dbReference type="GO" id="GO:0008270">
    <property type="term" value="F:zinc ion binding"/>
    <property type="evidence" value="ECO:0007669"/>
    <property type="project" value="UniProtKB-KW"/>
</dbReference>
<proteinExistence type="predicted"/>